<evidence type="ECO:0000313" key="2">
    <source>
        <dbReference type="Proteomes" id="UP000253845"/>
    </source>
</evidence>
<evidence type="ECO:0000313" key="1">
    <source>
        <dbReference type="EMBL" id="RDH14681.1"/>
    </source>
</evidence>
<dbReference type="VEuPathDB" id="FungiDB:M747DRAFT_319299"/>
<name>A0A370BNL8_ASPNG</name>
<sequence>MKVISQVQALYVRNSAICTQEIAHTPYRRDPSCVPVAAHGCIGGNDCISTDGSLAPALFFQCGHTFSQPEISTRGVVATTFRLVIVAHHALGCMLAIWGAKKGPKDFFDRFRREKCFVSDAGHRCADKGAS</sequence>
<proteinExistence type="predicted"/>
<organism evidence="1 2">
    <name type="scientific">Aspergillus niger ATCC 13496</name>
    <dbReference type="NCBI Taxonomy" id="1353008"/>
    <lineage>
        <taxon>Eukaryota</taxon>
        <taxon>Fungi</taxon>
        <taxon>Dikarya</taxon>
        <taxon>Ascomycota</taxon>
        <taxon>Pezizomycotina</taxon>
        <taxon>Eurotiomycetes</taxon>
        <taxon>Eurotiomycetidae</taxon>
        <taxon>Eurotiales</taxon>
        <taxon>Aspergillaceae</taxon>
        <taxon>Aspergillus</taxon>
        <taxon>Aspergillus subgen. Circumdati</taxon>
    </lineage>
</organism>
<dbReference type="Proteomes" id="UP000253845">
    <property type="component" value="Unassembled WGS sequence"/>
</dbReference>
<protein>
    <submittedName>
        <fullName evidence="1">Uncharacterized protein</fullName>
    </submittedName>
</protein>
<gene>
    <name evidence="1" type="ORF">M747DRAFT_319299</name>
</gene>
<dbReference type="AlphaFoldDB" id="A0A370BNL8"/>
<dbReference type="EMBL" id="KZ851961">
    <property type="protein sequence ID" value="RDH14681.1"/>
    <property type="molecule type" value="Genomic_DNA"/>
</dbReference>
<reference evidence="1 2" key="1">
    <citation type="submission" date="2018-07" db="EMBL/GenBank/DDBJ databases">
        <title>Section-level genome sequencing of Aspergillus section Nigri to investigate inter- and intra-species variation.</title>
        <authorList>
            <consortium name="DOE Joint Genome Institute"/>
            <person name="Vesth T.C."/>
            <person name="Nybo J.L."/>
            <person name="Theobald S."/>
            <person name="Frisvad J.C."/>
            <person name="Larsen T.O."/>
            <person name="Nielsen K.F."/>
            <person name="Hoof J.B."/>
            <person name="Brandl J."/>
            <person name="Salamov A."/>
            <person name="Riley R."/>
            <person name="Gladden J.M."/>
            <person name="Phatale P."/>
            <person name="Nielsen M.T."/>
            <person name="Lyhne E.K."/>
            <person name="Kogle M.E."/>
            <person name="Strasser K."/>
            <person name="McDonnell E."/>
            <person name="Barry K."/>
            <person name="Clum A."/>
            <person name="Chen C."/>
            <person name="Nolan M."/>
            <person name="Sandor L."/>
            <person name="Kuo A."/>
            <person name="Lipzen A."/>
            <person name="Hainaut M."/>
            <person name="Drula E."/>
            <person name="Tsang A."/>
            <person name="Magnuson J.K."/>
            <person name="Henrissat B."/>
            <person name="Wiebenga A."/>
            <person name="Simmons B.A."/>
            <person name="Makela M.R."/>
            <person name="De vries R.P."/>
            <person name="Grigoriev I.V."/>
            <person name="Mortensen U.H."/>
            <person name="Baker S.E."/>
            <person name="Andersen M.R."/>
        </authorList>
    </citation>
    <scope>NUCLEOTIDE SEQUENCE [LARGE SCALE GENOMIC DNA]</scope>
    <source>
        <strain evidence="1 2">ATCC 13496</strain>
    </source>
</reference>
<accession>A0A370BNL8</accession>